<proteinExistence type="predicted"/>
<evidence type="ECO:0000313" key="3">
    <source>
        <dbReference type="Proteomes" id="UP000609064"/>
    </source>
</evidence>
<dbReference type="AlphaFoldDB" id="A0A917DTK1"/>
<dbReference type="RefSeq" id="WP_188768040.1">
    <property type="nucleotide sequence ID" value="NZ_BMKK01000007.1"/>
</dbReference>
<protein>
    <recommendedName>
        <fullName evidence="4">DUF4249 domain-containing protein</fullName>
    </recommendedName>
</protein>
<gene>
    <name evidence="2" type="ORF">GCM10011514_36540</name>
</gene>
<feature type="region of interest" description="Disordered" evidence="1">
    <location>
        <begin position="326"/>
        <end position="347"/>
    </location>
</feature>
<organism evidence="2 3">
    <name type="scientific">Emticicia aquatilis</name>
    <dbReference type="NCBI Taxonomy" id="1537369"/>
    <lineage>
        <taxon>Bacteria</taxon>
        <taxon>Pseudomonadati</taxon>
        <taxon>Bacteroidota</taxon>
        <taxon>Cytophagia</taxon>
        <taxon>Cytophagales</taxon>
        <taxon>Leadbetterellaceae</taxon>
        <taxon>Emticicia</taxon>
    </lineage>
</organism>
<evidence type="ECO:0008006" key="4">
    <source>
        <dbReference type="Google" id="ProtNLM"/>
    </source>
</evidence>
<reference evidence="2" key="1">
    <citation type="journal article" date="2014" name="Int. J. Syst. Evol. Microbiol.">
        <title>Complete genome sequence of Corynebacterium casei LMG S-19264T (=DSM 44701T), isolated from a smear-ripened cheese.</title>
        <authorList>
            <consortium name="US DOE Joint Genome Institute (JGI-PGF)"/>
            <person name="Walter F."/>
            <person name="Albersmeier A."/>
            <person name="Kalinowski J."/>
            <person name="Ruckert C."/>
        </authorList>
    </citation>
    <scope>NUCLEOTIDE SEQUENCE</scope>
    <source>
        <strain evidence="2">CGMCC 1.15958</strain>
    </source>
</reference>
<evidence type="ECO:0000313" key="2">
    <source>
        <dbReference type="EMBL" id="GGD69079.1"/>
    </source>
</evidence>
<comment type="caution">
    <text evidence="2">The sequence shown here is derived from an EMBL/GenBank/DDBJ whole genome shotgun (WGS) entry which is preliminary data.</text>
</comment>
<dbReference type="InterPro" id="IPR025345">
    <property type="entry name" value="DUF4249"/>
</dbReference>
<dbReference type="Pfam" id="PF14054">
    <property type="entry name" value="DUF4249"/>
    <property type="match status" value="1"/>
</dbReference>
<dbReference type="EMBL" id="BMKK01000007">
    <property type="protein sequence ID" value="GGD69079.1"/>
    <property type="molecule type" value="Genomic_DNA"/>
</dbReference>
<sequence>MSKHKQILFTLLTVWACACVEPFETLSENSLNKLVVDATLTDEDIQQKISIHQSITNGEIAFKEPIANLKVEIVVNRKEMISLTHQGEGIYVLPENFRAKSGNSYKLIFQKPDGTKYESTEQLMPKGTKVDRLYDSFEVDGIDNGTKKIPANNLYVDFQDPANEQNYYTWSWTLWERQFVCHTEFSVDYYCRQNCWEILRNDTWNIFSDIYSNGKPVLNKLVAQIPYYNYDGALVEIKQLAISEEAYRFLKILSEQTERTGTLVDTPPAAIIGNVRNLTKTEEPVAGFFMVGSANTIKYWLNRENAQGKANPIGLLGRKPNPNRFGATSECIEGPTRTPQKPQWWKE</sequence>
<dbReference type="Proteomes" id="UP000609064">
    <property type="component" value="Unassembled WGS sequence"/>
</dbReference>
<evidence type="ECO:0000256" key="1">
    <source>
        <dbReference type="SAM" id="MobiDB-lite"/>
    </source>
</evidence>
<reference evidence="2" key="2">
    <citation type="submission" date="2020-09" db="EMBL/GenBank/DDBJ databases">
        <authorList>
            <person name="Sun Q."/>
            <person name="Zhou Y."/>
        </authorList>
    </citation>
    <scope>NUCLEOTIDE SEQUENCE</scope>
    <source>
        <strain evidence="2">CGMCC 1.15958</strain>
    </source>
</reference>
<accession>A0A917DTK1</accession>
<dbReference type="PROSITE" id="PS51257">
    <property type="entry name" value="PROKAR_LIPOPROTEIN"/>
    <property type="match status" value="1"/>
</dbReference>
<keyword evidence="3" id="KW-1185">Reference proteome</keyword>
<name>A0A917DTK1_9BACT</name>